<organism evidence="1 2">
    <name type="scientific">Pseudodesulfovibrio senegalensis</name>
    <dbReference type="NCBI Taxonomy" id="1721087"/>
    <lineage>
        <taxon>Bacteria</taxon>
        <taxon>Pseudomonadati</taxon>
        <taxon>Thermodesulfobacteriota</taxon>
        <taxon>Desulfovibrionia</taxon>
        <taxon>Desulfovibrionales</taxon>
        <taxon>Desulfovibrionaceae</taxon>
    </lineage>
</organism>
<comment type="caution">
    <text evidence="1">The sequence shown here is derived from an EMBL/GenBank/DDBJ whole genome shotgun (WGS) entry which is preliminary data.</text>
</comment>
<proteinExistence type="predicted"/>
<evidence type="ECO:0000313" key="2">
    <source>
        <dbReference type="Proteomes" id="UP000438699"/>
    </source>
</evidence>
<dbReference type="AlphaFoldDB" id="A0A6N6N6N4"/>
<evidence type="ECO:0000313" key="1">
    <source>
        <dbReference type="EMBL" id="KAB1443563.1"/>
    </source>
</evidence>
<reference evidence="1 2" key="1">
    <citation type="journal article" date="2017" name="Int. J. Syst. Evol. Microbiol.">
        <title>Desulfovibrio senegalensis sp. nov., a mesophilic sulfate reducer isolated from marine sediment.</title>
        <authorList>
            <person name="Thioye A."/>
            <person name="Gam Z.B.A."/>
            <person name="Mbengue M."/>
            <person name="Cayol J.L."/>
            <person name="Joseph-Bartoli M."/>
            <person name="Toure-Kane C."/>
            <person name="Labat M."/>
        </authorList>
    </citation>
    <scope>NUCLEOTIDE SEQUENCE [LARGE SCALE GENOMIC DNA]</scope>
    <source>
        <strain evidence="1 2">DSM 101509</strain>
    </source>
</reference>
<dbReference type="Proteomes" id="UP000438699">
    <property type="component" value="Unassembled WGS sequence"/>
</dbReference>
<sequence length="74" mass="8124">MQSYSLKDFKNVNAAEFELLADQVGTFVLDQSELCDLLDTAGQEAQETDVYKNLLGIFLRREILGTGKPGIGNA</sequence>
<dbReference type="RefSeq" id="WP_151149935.1">
    <property type="nucleotide sequence ID" value="NZ_WAIE01000001.1"/>
</dbReference>
<protein>
    <submittedName>
        <fullName evidence="1">Uncharacterized protein</fullName>
    </submittedName>
</protein>
<keyword evidence="2" id="KW-1185">Reference proteome</keyword>
<gene>
    <name evidence="1" type="ORF">F8A88_04770</name>
</gene>
<dbReference type="EMBL" id="WAIE01000001">
    <property type="protein sequence ID" value="KAB1443563.1"/>
    <property type="molecule type" value="Genomic_DNA"/>
</dbReference>
<accession>A0A6N6N6N4</accession>
<name>A0A6N6N6N4_9BACT</name>